<dbReference type="Gene3D" id="3.40.50.80">
    <property type="entry name" value="Nucleotide-binding domain of ferredoxin-NADP reductase (FNR) module"/>
    <property type="match status" value="1"/>
</dbReference>
<dbReference type="EMBL" id="JAVKGR010000001">
    <property type="protein sequence ID" value="MDR8018419.1"/>
    <property type="molecule type" value="Genomic_DNA"/>
</dbReference>
<dbReference type="Pfam" id="PF04954">
    <property type="entry name" value="SIP"/>
    <property type="match status" value="1"/>
</dbReference>
<dbReference type="InterPro" id="IPR017938">
    <property type="entry name" value="Riboflavin_synthase-like_b-brl"/>
</dbReference>
<feature type="region of interest" description="Disordered" evidence="1">
    <location>
        <begin position="242"/>
        <end position="267"/>
    </location>
</feature>
<dbReference type="CDD" id="cd06193">
    <property type="entry name" value="siderophore_interacting"/>
    <property type="match status" value="1"/>
</dbReference>
<dbReference type="InterPro" id="IPR039261">
    <property type="entry name" value="FNR_nucleotide-bd"/>
</dbReference>
<dbReference type="SUPFAM" id="SSF63380">
    <property type="entry name" value="Riboflavin synthase domain-like"/>
    <property type="match status" value="1"/>
</dbReference>
<comment type="caution">
    <text evidence="3">The sequence shown here is derived from an EMBL/GenBank/DDBJ whole genome shotgun (WGS) entry which is preliminary data.</text>
</comment>
<name>A0ABU2DPN8_9MICC</name>
<feature type="compositionally biased region" description="Low complexity" evidence="1">
    <location>
        <begin position="246"/>
        <end position="267"/>
    </location>
</feature>
<accession>A0ABU2DPN8</accession>
<evidence type="ECO:0000313" key="3">
    <source>
        <dbReference type="EMBL" id="MDR8018419.1"/>
    </source>
</evidence>
<gene>
    <name evidence="3" type="ORF">RIL96_02395</name>
</gene>
<evidence type="ECO:0000256" key="1">
    <source>
        <dbReference type="SAM" id="MobiDB-lite"/>
    </source>
</evidence>
<dbReference type="InterPro" id="IPR007037">
    <property type="entry name" value="SIP_rossman_dom"/>
</dbReference>
<dbReference type="InterPro" id="IPR017927">
    <property type="entry name" value="FAD-bd_FR_type"/>
</dbReference>
<dbReference type="InterPro" id="IPR039374">
    <property type="entry name" value="SIP_fam"/>
</dbReference>
<feature type="domain" description="FAD-binding FR-type" evidence="2">
    <location>
        <begin position="1"/>
        <end position="140"/>
    </location>
</feature>
<reference evidence="3 4" key="1">
    <citation type="submission" date="2023-09" db="EMBL/GenBank/DDBJ databases">
        <title>Description of three actinobacteria isolated from air of manufacturing shop in a pharmaceutical factory.</title>
        <authorList>
            <person name="Zhang D.-F."/>
        </authorList>
    </citation>
    <scope>NUCLEOTIDE SEQUENCE [LARGE SCALE GENOMIC DNA]</scope>
    <source>
        <strain evidence="3 4">LY-0111</strain>
    </source>
</reference>
<dbReference type="RefSeq" id="WP_310547390.1">
    <property type="nucleotide sequence ID" value="NZ_JAVKGR010000001.1"/>
</dbReference>
<dbReference type="InterPro" id="IPR013113">
    <property type="entry name" value="SIP_FAD-bd"/>
</dbReference>
<evidence type="ECO:0000259" key="2">
    <source>
        <dbReference type="PROSITE" id="PS51384"/>
    </source>
</evidence>
<sequence>MRAFDVRVSRVRRLSPHFVRFTFVGDSLRRFDPTGLDQRIKLIFPLEDGSFTDVGLFDEPAPEMMAWYTRWRELPDELRNPIRTYTVRHIRAALGQIDVDFVLHGAEHGGADGPASSWATGAVPGDRLLIIGPEREAGAEVDADGCTVADSVVAVPGRGVEWSPGSARELLIVADETAVPAAAAVLESLGSEYTGEAFFEVPTAGDVLEVRTESAVQIRWLSRDGGTWGAQLDPAVRDWGRRRVHGPAGAGAAESGAAGSGATVAAEPGQELPELPEHEGQTVLWEVAESQSPPSTSGEGAGYYAWLAGEAGAITALRRHLVKELGISRKRVSFMGYWRHGRPGA</sequence>
<dbReference type="Proteomes" id="UP001251870">
    <property type="component" value="Unassembled WGS sequence"/>
</dbReference>
<protein>
    <submittedName>
        <fullName evidence="3">Siderophore-interacting protein</fullName>
    </submittedName>
</protein>
<evidence type="ECO:0000313" key="4">
    <source>
        <dbReference type="Proteomes" id="UP001251870"/>
    </source>
</evidence>
<dbReference type="PANTHER" id="PTHR30157:SF0">
    <property type="entry name" value="NADPH-DEPENDENT FERRIC-CHELATE REDUCTASE"/>
    <property type="match status" value="1"/>
</dbReference>
<organism evidence="3 4">
    <name type="scientific">Nesterenkonia aerolata</name>
    <dbReference type="NCBI Taxonomy" id="3074079"/>
    <lineage>
        <taxon>Bacteria</taxon>
        <taxon>Bacillati</taxon>
        <taxon>Actinomycetota</taxon>
        <taxon>Actinomycetes</taxon>
        <taxon>Micrococcales</taxon>
        <taxon>Micrococcaceae</taxon>
        <taxon>Nesterenkonia</taxon>
    </lineage>
</organism>
<keyword evidence="4" id="KW-1185">Reference proteome</keyword>
<dbReference type="Gene3D" id="2.40.30.10">
    <property type="entry name" value="Translation factors"/>
    <property type="match status" value="1"/>
</dbReference>
<dbReference type="PROSITE" id="PS51384">
    <property type="entry name" value="FAD_FR"/>
    <property type="match status" value="1"/>
</dbReference>
<dbReference type="PANTHER" id="PTHR30157">
    <property type="entry name" value="FERRIC REDUCTASE, NADPH-DEPENDENT"/>
    <property type="match status" value="1"/>
</dbReference>
<dbReference type="Pfam" id="PF08021">
    <property type="entry name" value="FAD_binding_9"/>
    <property type="match status" value="1"/>
</dbReference>
<proteinExistence type="predicted"/>